<keyword evidence="9" id="KW-1185">Reference proteome</keyword>
<evidence type="ECO:0000256" key="4">
    <source>
        <dbReference type="ARBA" id="ARBA00022989"/>
    </source>
</evidence>
<dbReference type="PANTHER" id="PTHR43478:SF1">
    <property type="entry name" value="NA+_H+ ANTIPORTER NHAC-LIKE C-TERMINAL DOMAIN-CONTAINING PROTEIN"/>
    <property type="match status" value="1"/>
</dbReference>
<name>A0ABM9AE46_9GAMM</name>
<organism evidence="8 9">
    <name type="scientific">Sinobacterium norvegicum</name>
    <dbReference type="NCBI Taxonomy" id="1641715"/>
    <lineage>
        <taxon>Bacteria</taxon>
        <taxon>Pseudomonadati</taxon>
        <taxon>Pseudomonadota</taxon>
        <taxon>Gammaproteobacteria</taxon>
        <taxon>Cellvibrionales</taxon>
        <taxon>Spongiibacteraceae</taxon>
        <taxon>Sinobacterium</taxon>
    </lineage>
</organism>
<accession>A0ABM9AE46</accession>
<feature type="transmembrane region" description="Helical" evidence="6">
    <location>
        <begin position="30"/>
        <end position="50"/>
    </location>
</feature>
<feature type="transmembrane region" description="Helical" evidence="6">
    <location>
        <begin position="6"/>
        <end position="25"/>
    </location>
</feature>
<evidence type="ECO:0000256" key="3">
    <source>
        <dbReference type="ARBA" id="ARBA00022692"/>
    </source>
</evidence>
<evidence type="ECO:0000256" key="5">
    <source>
        <dbReference type="ARBA" id="ARBA00023136"/>
    </source>
</evidence>
<feature type="transmembrane region" description="Helical" evidence="6">
    <location>
        <begin position="309"/>
        <end position="328"/>
    </location>
</feature>
<evidence type="ECO:0000256" key="2">
    <source>
        <dbReference type="ARBA" id="ARBA00022475"/>
    </source>
</evidence>
<evidence type="ECO:0000313" key="9">
    <source>
        <dbReference type="Proteomes" id="UP000838100"/>
    </source>
</evidence>
<dbReference type="RefSeq" id="WP_237443643.1">
    <property type="nucleotide sequence ID" value="NZ_CAKLPX010000001.1"/>
</dbReference>
<keyword evidence="2" id="KW-1003">Cell membrane</keyword>
<reference evidence="8" key="1">
    <citation type="submission" date="2021-12" db="EMBL/GenBank/DDBJ databases">
        <authorList>
            <person name="Rodrigo-Torres L."/>
            <person name="Arahal R. D."/>
            <person name="Lucena T."/>
        </authorList>
    </citation>
    <scope>NUCLEOTIDE SEQUENCE</scope>
    <source>
        <strain evidence="8">CECT 8267</strain>
    </source>
</reference>
<keyword evidence="5 6" id="KW-0472">Membrane</keyword>
<feature type="transmembrane region" description="Helical" evidence="6">
    <location>
        <begin position="268"/>
        <end position="288"/>
    </location>
</feature>
<dbReference type="EMBL" id="CAKLPX010000001">
    <property type="protein sequence ID" value="CAH0990978.1"/>
    <property type="molecule type" value="Genomic_DNA"/>
</dbReference>
<feature type="transmembrane region" description="Helical" evidence="6">
    <location>
        <begin position="472"/>
        <end position="489"/>
    </location>
</feature>
<gene>
    <name evidence="8" type="ORF">SIN8267_01079</name>
</gene>
<sequence length="520" mass="54784">MELTSYHDSMLSLAAPFVALGLVLLTRRVVLSLLCGALVAALLLAGFSPVDTATLLFDRFVAIFWDDGALNTWNVYILAFLLLLGILSALLTISGGTRAFADWARNHVKTKRGSRLFAATLGVVIFIDDYFNALAVGQIARPLTDQQGVSRAKLAYLIDSTSAPICVISPLSSWGAYIIGLIATVLASHNMAAEGAFNAFISMIPMNFYAIFGLVMVFAVAWYNINIGPMKAHEDNAANGQLYNPANGEPAGDMSISDELSNGSANNLLIPIFALVVSAVFFLIYTGYANLAAADQPFSIMGAFAETDVALTLLWCGSIAVFVAFVMMMPQKPSISHYTGALKHGTQAMMPAVIILVCAWLLVGLIGSLETGKYLASVVGDSIPHNALPAVIFIVAGLMALATGTSWGTFGIMLPIAGDMAAATDISLIMPMMAAVLAGAVFGDHCSPISDTTILSSTGAGSHHIDHVTTQLPYALFTAAISFIGYLVFGLTESIAAGLVVGFICLAILIAVLRQRHGNA</sequence>
<feature type="transmembrane region" description="Helical" evidence="6">
    <location>
        <begin position="495"/>
        <end position="513"/>
    </location>
</feature>
<evidence type="ECO:0000256" key="6">
    <source>
        <dbReference type="SAM" id="Phobius"/>
    </source>
</evidence>
<dbReference type="PANTHER" id="PTHR43478">
    <property type="entry name" value="NA+/H+ ANTIPORTER-RELATED"/>
    <property type="match status" value="1"/>
</dbReference>
<keyword evidence="4 6" id="KW-1133">Transmembrane helix</keyword>
<comment type="caution">
    <text evidence="8">The sequence shown here is derived from an EMBL/GenBank/DDBJ whole genome shotgun (WGS) entry which is preliminary data.</text>
</comment>
<evidence type="ECO:0000256" key="1">
    <source>
        <dbReference type="ARBA" id="ARBA00004651"/>
    </source>
</evidence>
<feature type="transmembrane region" description="Helical" evidence="6">
    <location>
        <begin position="116"/>
        <end position="141"/>
    </location>
</feature>
<protein>
    <recommendedName>
        <fullName evidence="7">Na+/H+ antiporter NhaC-like C-terminal domain-containing protein</fullName>
    </recommendedName>
</protein>
<evidence type="ECO:0000313" key="8">
    <source>
        <dbReference type="EMBL" id="CAH0990978.1"/>
    </source>
</evidence>
<dbReference type="InterPro" id="IPR018461">
    <property type="entry name" value="Na/H_Antiport_NhaC-like_C"/>
</dbReference>
<dbReference type="Pfam" id="PF03553">
    <property type="entry name" value="Na_H_antiporter"/>
    <property type="match status" value="1"/>
</dbReference>
<comment type="subcellular location">
    <subcellularLocation>
        <location evidence="1">Cell membrane</location>
        <topology evidence="1">Multi-pass membrane protein</topology>
    </subcellularLocation>
</comment>
<feature type="domain" description="Na+/H+ antiporter NhaC-like C-terminal" evidence="7">
    <location>
        <begin position="165"/>
        <end position="491"/>
    </location>
</feature>
<feature type="transmembrane region" description="Helical" evidence="6">
    <location>
        <begin position="348"/>
        <end position="369"/>
    </location>
</feature>
<feature type="transmembrane region" description="Helical" evidence="6">
    <location>
        <begin position="420"/>
        <end position="442"/>
    </location>
</feature>
<evidence type="ECO:0000259" key="7">
    <source>
        <dbReference type="Pfam" id="PF03553"/>
    </source>
</evidence>
<keyword evidence="3 6" id="KW-0812">Transmembrane</keyword>
<feature type="transmembrane region" description="Helical" evidence="6">
    <location>
        <begin position="199"/>
        <end position="223"/>
    </location>
</feature>
<feature type="transmembrane region" description="Helical" evidence="6">
    <location>
        <begin position="75"/>
        <end position="95"/>
    </location>
</feature>
<dbReference type="Proteomes" id="UP000838100">
    <property type="component" value="Unassembled WGS sequence"/>
</dbReference>
<feature type="transmembrane region" description="Helical" evidence="6">
    <location>
        <begin position="161"/>
        <end position="187"/>
    </location>
</feature>
<feature type="transmembrane region" description="Helical" evidence="6">
    <location>
        <begin position="390"/>
        <end position="414"/>
    </location>
</feature>
<proteinExistence type="predicted"/>